<organism evidence="3 4">
    <name type="scientific">Desulfatitalea alkaliphila</name>
    <dbReference type="NCBI Taxonomy" id="2929485"/>
    <lineage>
        <taxon>Bacteria</taxon>
        <taxon>Pseudomonadati</taxon>
        <taxon>Thermodesulfobacteriota</taxon>
        <taxon>Desulfobacteria</taxon>
        <taxon>Desulfobacterales</taxon>
        <taxon>Desulfosarcinaceae</taxon>
        <taxon>Desulfatitalea</taxon>
    </lineage>
</organism>
<keyword evidence="4" id="KW-1185">Reference proteome</keyword>
<dbReference type="EMBL" id="JALJRB010000010">
    <property type="protein sequence ID" value="MCJ8501053.1"/>
    <property type="molecule type" value="Genomic_DNA"/>
</dbReference>
<keyword evidence="2" id="KW-1133">Transmembrane helix</keyword>
<evidence type="ECO:0000256" key="1">
    <source>
        <dbReference type="SAM" id="MobiDB-lite"/>
    </source>
</evidence>
<feature type="compositionally biased region" description="Basic and acidic residues" evidence="1">
    <location>
        <begin position="99"/>
        <end position="111"/>
    </location>
</feature>
<keyword evidence="2" id="KW-0812">Transmembrane</keyword>
<protein>
    <submittedName>
        <fullName evidence="3">Uncharacterized protein</fullName>
    </submittedName>
</protein>
<feature type="compositionally biased region" description="Basic and acidic residues" evidence="1">
    <location>
        <begin position="26"/>
        <end position="36"/>
    </location>
</feature>
<evidence type="ECO:0000313" key="4">
    <source>
        <dbReference type="Proteomes" id="UP001165427"/>
    </source>
</evidence>
<proteinExistence type="predicted"/>
<dbReference type="AlphaFoldDB" id="A0AA41R8Z9"/>
<dbReference type="RefSeq" id="WP_246907163.1">
    <property type="nucleotide sequence ID" value="NZ_JALJRB010000010.1"/>
</dbReference>
<feature type="transmembrane region" description="Helical" evidence="2">
    <location>
        <begin position="391"/>
        <end position="413"/>
    </location>
</feature>
<evidence type="ECO:0000313" key="3">
    <source>
        <dbReference type="EMBL" id="MCJ8501053.1"/>
    </source>
</evidence>
<evidence type="ECO:0000256" key="2">
    <source>
        <dbReference type="SAM" id="Phobius"/>
    </source>
</evidence>
<feature type="compositionally biased region" description="Acidic residues" evidence="1">
    <location>
        <begin position="134"/>
        <end position="145"/>
    </location>
</feature>
<feature type="compositionally biased region" description="Acidic residues" evidence="1">
    <location>
        <begin position="13"/>
        <end position="22"/>
    </location>
</feature>
<feature type="region of interest" description="Disordered" evidence="1">
    <location>
        <begin position="1"/>
        <end position="343"/>
    </location>
</feature>
<comment type="caution">
    <text evidence="3">The sequence shown here is derived from an EMBL/GenBank/DDBJ whole genome shotgun (WGS) entry which is preliminary data.</text>
</comment>
<feature type="compositionally biased region" description="Basic and acidic residues" evidence="1">
    <location>
        <begin position="330"/>
        <end position="343"/>
    </location>
</feature>
<gene>
    <name evidence="3" type="ORF">MRX98_10760</name>
</gene>
<feature type="region of interest" description="Disordered" evidence="1">
    <location>
        <begin position="425"/>
        <end position="454"/>
    </location>
</feature>
<feature type="compositionally biased region" description="Polar residues" evidence="1">
    <location>
        <begin position="285"/>
        <end position="299"/>
    </location>
</feature>
<feature type="compositionally biased region" description="Basic and acidic residues" evidence="1">
    <location>
        <begin position="196"/>
        <end position="208"/>
    </location>
</feature>
<feature type="region of interest" description="Disordered" evidence="1">
    <location>
        <begin position="364"/>
        <end position="385"/>
    </location>
</feature>
<feature type="compositionally biased region" description="Acidic residues" evidence="1">
    <location>
        <begin position="209"/>
        <end position="226"/>
    </location>
</feature>
<reference evidence="3" key="1">
    <citation type="submission" date="2022-04" db="EMBL/GenBank/DDBJ databases">
        <title>Desulfatitalea alkaliphila sp. nov., a novel anaerobic sulfate-reducing bacterium isolated from terrestrial mud volcano, Taman Peninsula, Russia.</title>
        <authorList>
            <person name="Khomyakova M.A."/>
            <person name="Merkel A.Y."/>
            <person name="Slobodkin A.I."/>
        </authorList>
    </citation>
    <scope>NUCLEOTIDE SEQUENCE</scope>
    <source>
        <strain evidence="3">M08but</strain>
    </source>
</reference>
<keyword evidence="2" id="KW-0472">Membrane</keyword>
<feature type="compositionally biased region" description="Basic and acidic residues" evidence="1">
    <location>
        <begin position="1"/>
        <end position="12"/>
    </location>
</feature>
<accession>A0AA41R8Z9</accession>
<feature type="compositionally biased region" description="Basic and acidic residues" evidence="1">
    <location>
        <begin position="156"/>
        <end position="168"/>
    </location>
</feature>
<name>A0AA41R8Z9_9BACT</name>
<feature type="compositionally biased region" description="Acidic residues" evidence="1">
    <location>
        <begin position="169"/>
        <end position="186"/>
    </location>
</feature>
<feature type="compositionally biased region" description="Basic and acidic residues" evidence="1">
    <location>
        <begin position="119"/>
        <end position="133"/>
    </location>
</feature>
<sequence>MSEAEQDKRPEPESVETDDELESLSPEEKAAFEKIMAEISAANGGDDEPEKAPDETDALAPAASSSDEIAPSAENETPSLSDEGSAVGEDGLSEDQSDQLDKIMAEIEGKGKGQAGPTAHDDRQKEEENKKNEEEEEKEEEDGSLNEDQQAAMDKIMAEIEGKRKTDHDTDDTDDDAAAEAEEAMSEDQQAALDKIMAEIEGKRKADRDTDDTDDDAAAEAEEAMSEDQQAALDKIMAEIGSKRSREAEGSLDAQADEEEAAAEAAPSQSPNNLSMDEFDDELNNLLQNAESTTASPAKQTPKKAEAPAGFAKDKEINAALKKIVGQTGDETRDETSAAADDHQPEVATDAYPILHEVPADGLQGKAARVPSPRKTSAKSGMRTARRPRRWLRAAMVASTVLAMLSGVGYWGYDRYVKAAPTPSNETAAAPVSAPRETAPAPAPGRQPAEPVAAPVAPNPPALPPPQAAVALKRHAEASFGQLQRELAAVRSDLQNRISDIQQLKSYYAAGIAEEIEKIENALQSDRIPGLEQGLGNTQIELALRAIQRRDNYIAKLDKPLARLSIMSEELLFMERRARIHEILERGIHGLPLDRLRQEARTAMADYEKFSAEISIDTIELPPKPLAALWKEVTAELTKRATRLAQRTPLNRAVSAEICNGNFDRKYMLTALSVETAGCLVRWTGKDLYLNELTELTPEAAEVLTQWPGEWLSLNGIKELSAETARHLAQWPGKRLSLNGLTVLSPEATTELSQWQGDQLEMVGLTRIGRWQNYGTRLYLSEQLKRRLEAQ</sequence>
<dbReference type="Proteomes" id="UP001165427">
    <property type="component" value="Unassembled WGS sequence"/>
</dbReference>